<proteinExistence type="predicted"/>
<organism evidence="6 7">
    <name type="scientific">Leersia perrieri</name>
    <dbReference type="NCBI Taxonomy" id="77586"/>
    <lineage>
        <taxon>Eukaryota</taxon>
        <taxon>Viridiplantae</taxon>
        <taxon>Streptophyta</taxon>
        <taxon>Embryophyta</taxon>
        <taxon>Tracheophyta</taxon>
        <taxon>Spermatophyta</taxon>
        <taxon>Magnoliopsida</taxon>
        <taxon>Liliopsida</taxon>
        <taxon>Poales</taxon>
        <taxon>Poaceae</taxon>
        <taxon>BOP clade</taxon>
        <taxon>Oryzoideae</taxon>
        <taxon>Oryzeae</taxon>
        <taxon>Oryzinae</taxon>
        <taxon>Leersia</taxon>
    </lineage>
</organism>
<feature type="domain" description="CCT" evidence="5">
    <location>
        <begin position="85"/>
        <end position="127"/>
    </location>
</feature>
<evidence type="ECO:0000256" key="3">
    <source>
        <dbReference type="PROSITE-ProRule" id="PRU00357"/>
    </source>
</evidence>
<dbReference type="EnsemblPlants" id="LPERR12G06890.1">
    <property type="protein sequence ID" value="LPERR12G06890.1"/>
    <property type="gene ID" value="LPERR12G06890"/>
</dbReference>
<dbReference type="InterPro" id="IPR010402">
    <property type="entry name" value="CCT_domain"/>
</dbReference>
<dbReference type="eggNOG" id="ENOG502RY4T">
    <property type="taxonomic scope" value="Eukaryota"/>
</dbReference>
<dbReference type="PANTHER" id="PTHR31319:SF114">
    <property type="entry name" value="OS12G0262400 PROTEIN"/>
    <property type="match status" value="1"/>
</dbReference>
<evidence type="ECO:0000256" key="1">
    <source>
        <dbReference type="ARBA" id="ARBA00004123"/>
    </source>
</evidence>
<dbReference type="STRING" id="77586.A0A0D9XYB3"/>
<dbReference type="GO" id="GO:0003700">
    <property type="term" value="F:DNA-binding transcription factor activity"/>
    <property type="evidence" value="ECO:0007669"/>
    <property type="project" value="TreeGrafter"/>
</dbReference>
<dbReference type="InterPro" id="IPR045281">
    <property type="entry name" value="CONSTANS-like"/>
</dbReference>
<comment type="subcellular location">
    <subcellularLocation>
        <location evidence="1 3">Nucleus</location>
    </subcellularLocation>
</comment>
<protein>
    <recommendedName>
        <fullName evidence="5">CCT domain-containing protein</fullName>
    </recommendedName>
</protein>
<feature type="region of interest" description="Disordered" evidence="4">
    <location>
        <begin position="17"/>
        <end position="70"/>
    </location>
</feature>
<evidence type="ECO:0000259" key="5">
    <source>
        <dbReference type="PROSITE" id="PS51017"/>
    </source>
</evidence>
<evidence type="ECO:0000256" key="4">
    <source>
        <dbReference type="SAM" id="MobiDB-lite"/>
    </source>
</evidence>
<evidence type="ECO:0000313" key="7">
    <source>
        <dbReference type="Proteomes" id="UP000032180"/>
    </source>
</evidence>
<evidence type="ECO:0000256" key="2">
    <source>
        <dbReference type="ARBA" id="ARBA00023242"/>
    </source>
</evidence>
<accession>A0A0D9XYB3</accession>
<reference evidence="7" key="2">
    <citation type="submission" date="2013-12" db="EMBL/GenBank/DDBJ databases">
        <authorList>
            <person name="Yu Y."/>
            <person name="Lee S."/>
            <person name="de Baynast K."/>
            <person name="Wissotski M."/>
            <person name="Liu L."/>
            <person name="Talag J."/>
            <person name="Goicoechea J."/>
            <person name="Angelova A."/>
            <person name="Jetty R."/>
            <person name="Kudrna D."/>
            <person name="Golser W."/>
            <person name="Rivera L."/>
            <person name="Zhang J."/>
            <person name="Wing R."/>
        </authorList>
    </citation>
    <scope>NUCLEOTIDE SEQUENCE</scope>
</reference>
<keyword evidence="7" id="KW-1185">Reference proteome</keyword>
<dbReference type="Pfam" id="PF06203">
    <property type="entry name" value="CCT"/>
    <property type="match status" value="1"/>
</dbReference>
<reference evidence="6" key="3">
    <citation type="submission" date="2015-04" db="UniProtKB">
        <authorList>
            <consortium name="EnsemblPlants"/>
        </authorList>
    </citation>
    <scope>IDENTIFICATION</scope>
</reference>
<keyword evidence="2 3" id="KW-0539">Nucleus</keyword>
<name>A0A0D9XYB3_9ORYZ</name>
<evidence type="ECO:0000313" key="6">
    <source>
        <dbReference type="EnsemblPlants" id="LPERR12G06890.1"/>
    </source>
</evidence>
<reference evidence="6 7" key="1">
    <citation type="submission" date="2012-08" db="EMBL/GenBank/DDBJ databases">
        <title>Oryza genome evolution.</title>
        <authorList>
            <person name="Wing R.A."/>
        </authorList>
    </citation>
    <scope>NUCLEOTIDE SEQUENCE</scope>
</reference>
<feature type="compositionally biased region" description="Low complexity" evidence="4">
    <location>
        <begin position="23"/>
        <end position="36"/>
    </location>
</feature>
<dbReference type="PROSITE" id="PS51017">
    <property type="entry name" value="CCT"/>
    <property type="match status" value="1"/>
</dbReference>
<dbReference type="HOGENOM" id="CLU_099614_0_0_1"/>
<dbReference type="Proteomes" id="UP000032180">
    <property type="component" value="Chromosome 12"/>
</dbReference>
<dbReference type="GO" id="GO:0009909">
    <property type="term" value="P:regulation of flower development"/>
    <property type="evidence" value="ECO:0007669"/>
    <property type="project" value="InterPro"/>
</dbReference>
<feature type="compositionally biased region" description="Low complexity" evidence="4">
    <location>
        <begin position="56"/>
        <end position="66"/>
    </location>
</feature>
<dbReference type="PANTHER" id="PTHR31319">
    <property type="entry name" value="ZINC FINGER PROTEIN CONSTANS-LIKE 4"/>
    <property type="match status" value="1"/>
</dbReference>
<dbReference type="Gramene" id="LPERR12G06890.1">
    <property type="protein sequence ID" value="LPERR12G06890.1"/>
    <property type="gene ID" value="LPERR12G06890"/>
</dbReference>
<dbReference type="GO" id="GO:0005634">
    <property type="term" value="C:nucleus"/>
    <property type="evidence" value="ECO:0007669"/>
    <property type="project" value="UniProtKB-SubCell"/>
</dbReference>
<dbReference type="AlphaFoldDB" id="A0A0D9XYB3"/>
<sequence>MEICKKQQHQDEGILDSMYHNWGSSGSSSSSSSSSSRPFISSINGVIPDDAFLPVSSHQPPSSGHQPPEEEFLRAAVGRYSAEERRERIEKYRSKRNQRNFEKKITYACRKTLADSRPRVKGRFARNSVGDADCSQSTELAEAMSLPPPMGTTCNVDDDSNMPEWWPAMQEALARQEDEDEELLAAYLGVSSINLYSPRGNSTKDC</sequence>